<sequence>MRARRLPHRLTGLLSAGLLLTGLVLAAPPSAFAEDGPRRIVSMNLCADELLLRLAPPGRLVSVTWLAAGPAAIDPAAAQGLVLNHGRAEEIARLAPDLVVAGRYTTLTTTQMLRRAGVPVLLLDEANSLAGIRSQVTSLAAAVGNPDAGREMLDAMDRMLGEAPLDAKDTPLPGVVVLRPGGGVAGAGTLQDEILAAAGLRNLAPDTPVDGDGRIGLERLLRLKPDLLVLDSDGDAPPALAREVLDHPAFRARAAGMAVTSLPAALWVCPGPWVAEAVGRLSAARRSLVARRRGSRS</sequence>
<evidence type="ECO:0000259" key="2">
    <source>
        <dbReference type="PROSITE" id="PS50983"/>
    </source>
</evidence>
<dbReference type="PROSITE" id="PS50983">
    <property type="entry name" value="FE_B12_PBP"/>
    <property type="match status" value="1"/>
</dbReference>
<comment type="caution">
    <text evidence="3">The sequence shown here is derived from an EMBL/GenBank/DDBJ whole genome shotgun (WGS) entry which is preliminary data.</text>
</comment>
<dbReference type="Proteomes" id="UP000075787">
    <property type="component" value="Unassembled WGS sequence"/>
</dbReference>
<accession>A0A161R2T4</accession>
<dbReference type="PANTHER" id="PTHR30535">
    <property type="entry name" value="VITAMIN B12-BINDING PROTEIN"/>
    <property type="match status" value="1"/>
</dbReference>
<dbReference type="InterPro" id="IPR002491">
    <property type="entry name" value="ABC_transptr_periplasmic_BD"/>
</dbReference>
<feature type="signal peptide" evidence="1">
    <location>
        <begin position="1"/>
        <end position="33"/>
    </location>
</feature>
<feature type="chain" id="PRO_5007825465" description="Fe/B12 periplasmic-binding domain-containing protein" evidence="1">
    <location>
        <begin position="34"/>
        <end position="297"/>
    </location>
</feature>
<organism evidence="3 4">
    <name type="scientific">Tistrella mobilis</name>
    <dbReference type="NCBI Taxonomy" id="171437"/>
    <lineage>
        <taxon>Bacteria</taxon>
        <taxon>Pseudomonadati</taxon>
        <taxon>Pseudomonadota</taxon>
        <taxon>Alphaproteobacteria</taxon>
        <taxon>Geminicoccales</taxon>
        <taxon>Geminicoccaceae</taxon>
        <taxon>Tistrella</taxon>
    </lineage>
</organism>
<dbReference type="InterPro" id="IPR050902">
    <property type="entry name" value="ABC_Transporter_SBP"/>
</dbReference>
<dbReference type="Pfam" id="PF01497">
    <property type="entry name" value="Peripla_BP_2"/>
    <property type="match status" value="1"/>
</dbReference>
<dbReference type="AlphaFoldDB" id="A0A161R2T4"/>
<name>A0A161R2T4_9PROT</name>
<evidence type="ECO:0000313" key="3">
    <source>
        <dbReference type="EMBL" id="KYO51986.1"/>
    </source>
</evidence>
<dbReference type="RefSeq" id="WP_062765233.1">
    <property type="nucleotide sequence ID" value="NZ_CP121045.1"/>
</dbReference>
<dbReference type="GeneID" id="97241706"/>
<proteinExistence type="predicted"/>
<dbReference type="EMBL" id="LPZR01000164">
    <property type="protein sequence ID" value="KYO51986.1"/>
    <property type="molecule type" value="Genomic_DNA"/>
</dbReference>
<dbReference type="SUPFAM" id="SSF53807">
    <property type="entry name" value="Helical backbone' metal receptor"/>
    <property type="match status" value="1"/>
</dbReference>
<keyword evidence="1" id="KW-0732">Signal</keyword>
<feature type="domain" description="Fe/B12 periplasmic-binding" evidence="2">
    <location>
        <begin position="39"/>
        <end position="292"/>
    </location>
</feature>
<reference evidence="3 4" key="1">
    <citation type="submission" date="2015-12" db="EMBL/GenBank/DDBJ databases">
        <title>Genome sequence of Tistrella mobilis MCCC 1A02139.</title>
        <authorList>
            <person name="Lu L."/>
            <person name="Lai Q."/>
            <person name="Shao Z."/>
            <person name="Qian P."/>
        </authorList>
    </citation>
    <scope>NUCLEOTIDE SEQUENCE [LARGE SCALE GENOMIC DNA]</scope>
    <source>
        <strain evidence="3 4">MCCC 1A02139</strain>
    </source>
</reference>
<dbReference type="Gene3D" id="3.40.50.1980">
    <property type="entry name" value="Nitrogenase molybdenum iron protein domain"/>
    <property type="match status" value="2"/>
</dbReference>
<evidence type="ECO:0000313" key="4">
    <source>
        <dbReference type="Proteomes" id="UP000075787"/>
    </source>
</evidence>
<dbReference type="PANTHER" id="PTHR30535:SF34">
    <property type="entry name" value="MOLYBDATE-BINDING PROTEIN MOLA"/>
    <property type="match status" value="1"/>
</dbReference>
<evidence type="ECO:0000256" key="1">
    <source>
        <dbReference type="SAM" id="SignalP"/>
    </source>
</evidence>
<dbReference type="GO" id="GO:0071281">
    <property type="term" value="P:cellular response to iron ion"/>
    <property type="evidence" value="ECO:0007669"/>
    <property type="project" value="TreeGrafter"/>
</dbReference>
<protein>
    <recommendedName>
        <fullName evidence="2">Fe/B12 periplasmic-binding domain-containing protein</fullName>
    </recommendedName>
</protein>
<gene>
    <name evidence="3" type="ORF">AUP44_07205</name>
</gene>